<dbReference type="PANTHER" id="PTHR42788:SF19">
    <property type="entry name" value="ALIPHATIC SULFONATES IMPORT ATP-BINDING PROTEIN SSUB 2"/>
    <property type="match status" value="1"/>
</dbReference>
<dbReference type="InterPro" id="IPR003439">
    <property type="entry name" value="ABC_transporter-like_ATP-bd"/>
</dbReference>
<dbReference type="EMBL" id="CP058316">
    <property type="protein sequence ID" value="QLD13180.1"/>
    <property type="molecule type" value="Genomic_DNA"/>
</dbReference>
<dbReference type="AlphaFoldDB" id="A0A7D5JEV6"/>
<dbReference type="SUPFAM" id="SSF52540">
    <property type="entry name" value="P-loop containing nucleoside triphosphate hydrolases"/>
    <property type="match status" value="1"/>
</dbReference>
<accession>A0A7D5JEV6</accession>
<dbReference type="PROSITE" id="PS00211">
    <property type="entry name" value="ABC_TRANSPORTER_1"/>
    <property type="match status" value="1"/>
</dbReference>
<evidence type="ECO:0000256" key="3">
    <source>
        <dbReference type="ARBA" id="ARBA00022840"/>
    </source>
</evidence>
<proteinExistence type="predicted"/>
<evidence type="ECO:0000313" key="6">
    <source>
        <dbReference type="Proteomes" id="UP000509638"/>
    </source>
</evidence>
<dbReference type="InterPro" id="IPR027417">
    <property type="entry name" value="P-loop_NTPase"/>
</dbReference>
<name>A0A7D5JEV6_9MICO</name>
<gene>
    <name evidence="5" type="ORF">HW566_02905</name>
</gene>
<reference evidence="5 6" key="1">
    <citation type="submission" date="2020-06" db="EMBL/GenBank/DDBJ databases">
        <authorList>
            <person name="Jo H."/>
        </authorList>
    </citation>
    <scope>NUCLEOTIDE SEQUENCE [LARGE SCALE GENOMIC DNA]</scope>
    <source>
        <strain evidence="5 6">I46</strain>
    </source>
</reference>
<dbReference type="GO" id="GO:0005524">
    <property type="term" value="F:ATP binding"/>
    <property type="evidence" value="ECO:0007669"/>
    <property type="project" value="UniProtKB-KW"/>
</dbReference>
<organism evidence="5 6">
    <name type="scientific">Microbacterium oleivorans</name>
    <dbReference type="NCBI Taxonomy" id="273677"/>
    <lineage>
        <taxon>Bacteria</taxon>
        <taxon>Bacillati</taxon>
        <taxon>Actinomycetota</taxon>
        <taxon>Actinomycetes</taxon>
        <taxon>Micrococcales</taxon>
        <taxon>Microbacteriaceae</taxon>
        <taxon>Microbacterium</taxon>
    </lineage>
</organism>
<dbReference type="Pfam" id="PF00005">
    <property type="entry name" value="ABC_tran"/>
    <property type="match status" value="1"/>
</dbReference>
<dbReference type="SMART" id="SM00382">
    <property type="entry name" value="AAA"/>
    <property type="match status" value="1"/>
</dbReference>
<keyword evidence="3 5" id="KW-0067">ATP-binding</keyword>
<evidence type="ECO:0000256" key="1">
    <source>
        <dbReference type="ARBA" id="ARBA00022448"/>
    </source>
</evidence>
<keyword evidence="2" id="KW-0547">Nucleotide-binding</keyword>
<dbReference type="InterPro" id="IPR050166">
    <property type="entry name" value="ABC_transporter_ATP-bind"/>
</dbReference>
<evidence type="ECO:0000256" key="2">
    <source>
        <dbReference type="ARBA" id="ARBA00022741"/>
    </source>
</evidence>
<dbReference type="InterPro" id="IPR017871">
    <property type="entry name" value="ABC_transporter-like_CS"/>
</dbReference>
<evidence type="ECO:0000313" key="5">
    <source>
        <dbReference type="EMBL" id="QLD13180.1"/>
    </source>
</evidence>
<keyword evidence="1" id="KW-0813">Transport</keyword>
<feature type="domain" description="ABC transporter" evidence="4">
    <location>
        <begin position="1"/>
        <end position="213"/>
    </location>
</feature>
<dbReference type="PROSITE" id="PS50893">
    <property type="entry name" value="ABC_TRANSPORTER_2"/>
    <property type="match status" value="1"/>
</dbReference>
<dbReference type="InterPro" id="IPR003593">
    <property type="entry name" value="AAA+_ATPase"/>
</dbReference>
<protein>
    <submittedName>
        <fullName evidence="5">ATP-binding cassette domain-containing protein</fullName>
    </submittedName>
</protein>
<dbReference type="Gene3D" id="3.40.50.300">
    <property type="entry name" value="P-loop containing nucleotide triphosphate hydrolases"/>
    <property type="match status" value="1"/>
</dbReference>
<dbReference type="PANTHER" id="PTHR42788">
    <property type="entry name" value="TAURINE IMPORT ATP-BINDING PROTEIN-RELATED"/>
    <property type="match status" value="1"/>
</dbReference>
<dbReference type="Proteomes" id="UP000509638">
    <property type="component" value="Chromosome"/>
</dbReference>
<sequence length="214" mass="22484">MDVHGLAHGFPGGTRLFEALSFGFGSGDIVAICGPSGSGKSTLLSILAGWEEPVAGTVTKQSIDTIAWVFQNPHGVAHRTAIDHVAFPFLTKGLTRAAADARARETLATFGLQEAAERPFHALSGGEAQRLMLARAVAIAPDLLLVDEPTAQLDQSTARSVNATLRNIADGGSIVLIATHDQGTREACGYVVDLADYAPLFEDGGQRAPQRNPE</sequence>
<dbReference type="GO" id="GO:0016887">
    <property type="term" value="F:ATP hydrolysis activity"/>
    <property type="evidence" value="ECO:0007669"/>
    <property type="project" value="InterPro"/>
</dbReference>
<evidence type="ECO:0000259" key="4">
    <source>
        <dbReference type="PROSITE" id="PS50893"/>
    </source>
</evidence>